<name>A0A848F612_9BURK</name>
<protein>
    <recommendedName>
        <fullName evidence="5">Lipoprotein</fullName>
    </recommendedName>
</protein>
<keyword evidence="2" id="KW-0732">Signal</keyword>
<comment type="caution">
    <text evidence="3">The sequence shown here is derived from an EMBL/GenBank/DDBJ whole genome shotgun (WGS) entry which is preliminary data.</text>
</comment>
<dbReference type="RefSeq" id="WP_169159922.1">
    <property type="nucleotide sequence ID" value="NZ_JABBFW010000004.1"/>
</dbReference>
<feature type="chain" id="PRO_5033013733" description="Lipoprotein" evidence="2">
    <location>
        <begin position="23"/>
        <end position="525"/>
    </location>
</feature>
<feature type="signal peptide" evidence="2">
    <location>
        <begin position="1"/>
        <end position="22"/>
    </location>
</feature>
<keyword evidence="4" id="KW-1185">Reference proteome</keyword>
<evidence type="ECO:0000313" key="4">
    <source>
        <dbReference type="Proteomes" id="UP000574067"/>
    </source>
</evidence>
<feature type="compositionally biased region" description="Low complexity" evidence="1">
    <location>
        <begin position="510"/>
        <end position="519"/>
    </location>
</feature>
<dbReference type="Proteomes" id="UP000574067">
    <property type="component" value="Unassembled WGS sequence"/>
</dbReference>
<dbReference type="PROSITE" id="PS51257">
    <property type="entry name" value="PROKAR_LIPOPROTEIN"/>
    <property type="match status" value="1"/>
</dbReference>
<feature type="compositionally biased region" description="Low complexity" evidence="1">
    <location>
        <begin position="488"/>
        <end position="500"/>
    </location>
</feature>
<evidence type="ECO:0000256" key="2">
    <source>
        <dbReference type="SAM" id="SignalP"/>
    </source>
</evidence>
<accession>A0A848F612</accession>
<evidence type="ECO:0008006" key="5">
    <source>
        <dbReference type="Google" id="ProtNLM"/>
    </source>
</evidence>
<evidence type="ECO:0000256" key="1">
    <source>
        <dbReference type="SAM" id="MobiDB-lite"/>
    </source>
</evidence>
<reference evidence="3 4" key="1">
    <citation type="submission" date="2020-04" db="EMBL/GenBank/DDBJ databases">
        <title>Azohydromonas sp. isolated from soil.</title>
        <authorList>
            <person name="Dahal R.H."/>
        </authorList>
    </citation>
    <scope>NUCLEOTIDE SEQUENCE [LARGE SCALE GENOMIC DNA]</scope>
    <source>
        <strain evidence="3 4">G-1-1-14</strain>
    </source>
</reference>
<feature type="region of interest" description="Disordered" evidence="1">
    <location>
        <begin position="475"/>
        <end position="525"/>
    </location>
</feature>
<gene>
    <name evidence="3" type="ORF">HHL10_08545</name>
</gene>
<sequence length="525" mass="55290">MGGRTRVSGLSVLMVALLTGCAAMKSHDELAGKVQSAQRAGGPAAALKELEASATSDEARAALLYNLERGELLRQDRRYQDSTAAWLQADAKVAEWENTAKTDPSKLLGNVGAALISERLKPYEGQDYEKVWLTTRLALNRIALSDWDSARVDIKRTHEREAVIAEFRAKDLAAAEEEAKSKGAQTSFKTLDGYPVESLNDPDVLKLKNGYQNALSHYLAGFLYEVLNEPGLAAPGYRKAAELQPDTPLLEEGLAGLDKRTSFTHRRKQRMTDVLFVIESGEAPARKPKGFTVPVPIAGRINTVSVSYPVIEAARQPGPAELGVGEAALKPATVVDMNLMARRALADEMPGTVLRGVTRALAKGVMQNEAQKRGGVLLGALAAVAAVATEQADDRMWRTLPGVVSVARGYLPEGEHRLLVDGRDSGATVKVSGQYALVPVSVQGAAVSVGQVASFGQLPPAQAVPVPAAAAVPVSATPKDARGTRSQARPAPKAAAKPAPAAQPAPAPAATPAAPAAQRSGPSPD</sequence>
<proteinExistence type="predicted"/>
<organism evidence="3 4">
    <name type="scientific">Azohydromonas caseinilytica</name>
    <dbReference type="NCBI Taxonomy" id="2728836"/>
    <lineage>
        <taxon>Bacteria</taxon>
        <taxon>Pseudomonadati</taxon>
        <taxon>Pseudomonadota</taxon>
        <taxon>Betaproteobacteria</taxon>
        <taxon>Burkholderiales</taxon>
        <taxon>Sphaerotilaceae</taxon>
        <taxon>Azohydromonas</taxon>
    </lineage>
</organism>
<evidence type="ECO:0000313" key="3">
    <source>
        <dbReference type="EMBL" id="NML15024.1"/>
    </source>
</evidence>
<dbReference type="AlphaFoldDB" id="A0A848F612"/>
<dbReference type="EMBL" id="JABBFW010000004">
    <property type="protein sequence ID" value="NML15024.1"/>
    <property type="molecule type" value="Genomic_DNA"/>
</dbReference>